<keyword evidence="4" id="KW-0547">Nucleotide-binding</keyword>
<name>A0ABN9SV47_9DINO</name>
<evidence type="ECO:0000256" key="1">
    <source>
        <dbReference type="ARBA" id="ARBA00012513"/>
    </source>
</evidence>
<dbReference type="EMBL" id="CAUYUJ010013514">
    <property type="protein sequence ID" value="CAK0836361.1"/>
    <property type="molecule type" value="Genomic_DNA"/>
</dbReference>
<protein>
    <recommendedName>
        <fullName evidence="1">non-specific serine/threonine protein kinase</fullName>
        <ecNumber evidence="1">2.7.11.1</ecNumber>
    </recommendedName>
</protein>
<keyword evidence="12" id="KW-1185">Reference proteome</keyword>
<dbReference type="EC" id="2.7.11.1" evidence="1"/>
<evidence type="ECO:0000259" key="10">
    <source>
        <dbReference type="PROSITE" id="PS50011"/>
    </source>
</evidence>
<evidence type="ECO:0000256" key="2">
    <source>
        <dbReference type="ARBA" id="ARBA00022527"/>
    </source>
</evidence>
<evidence type="ECO:0000313" key="11">
    <source>
        <dbReference type="EMBL" id="CAK0836361.1"/>
    </source>
</evidence>
<feature type="region of interest" description="Disordered" evidence="9">
    <location>
        <begin position="391"/>
        <end position="429"/>
    </location>
</feature>
<feature type="domain" description="Protein kinase" evidence="10">
    <location>
        <begin position="20"/>
        <end position="317"/>
    </location>
</feature>
<evidence type="ECO:0000256" key="8">
    <source>
        <dbReference type="ARBA" id="ARBA00048679"/>
    </source>
</evidence>
<sequence>MAWLWSGPGRGTTTIDGHQVTQGQLLADGGFAYVYRGSDLRTGEPVAIRRVLLQDAQSLERARTEIAILRRLPPQKNVVRFVGAEIVNSVGGAHSKATTEAVSLFELCNGGTLLARLERAFDAARPAIEKDSIASFGIRCCCPCLPEAEAVETLAAMSSALAHVHSYGIVHYDVKSENILLGLDGVWKLADFGSASVQTFELAGASRRKLLEVEEFVHGRCTPIYRPPELADVHLRWPIGSKVDVFALGCVLYATLTGVHPFPMDSALANIQAKFAMPSEAESAYAPALPAWARRTLAREPGSRPSAAELVAEVERFRVLADGDEIRSGAAGEARCSAPTLTEDPGWVADFSFAPAPLNGTNEEAAALAAVALAEVEGPAGVEAAPRQASVTAELARPGQAPAAALPTAAGGPGEPEQWPPPAAAGPAASSAAPAASALAASAPAASALAASAASAAAEPASASAAAAPPLPAASAAPDGTPAAPRGRQALARLELGPGADVPADASGPVWPCSGDAQEPIAGAVAVAPPDGPGAQASGQAPELLAAVVPRLVESDSSQAVATSVAPEATSRPIGPAKPLGARRGAAVGPRRLRLPCFCGRPQVRD</sequence>
<dbReference type="SUPFAM" id="SSF56112">
    <property type="entry name" value="Protein kinase-like (PK-like)"/>
    <property type="match status" value="1"/>
</dbReference>
<gene>
    <name evidence="11" type="ORF">PCOR1329_LOCUS32863</name>
</gene>
<dbReference type="Proteomes" id="UP001189429">
    <property type="component" value="Unassembled WGS sequence"/>
</dbReference>
<dbReference type="Gene3D" id="3.30.200.20">
    <property type="entry name" value="Phosphorylase Kinase, domain 1"/>
    <property type="match status" value="1"/>
</dbReference>
<dbReference type="Pfam" id="PF00069">
    <property type="entry name" value="Pkinase"/>
    <property type="match status" value="1"/>
</dbReference>
<dbReference type="PROSITE" id="PS00108">
    <property type="entry name" value="PROTEIN_KINASE_ST"/>
    <property type="match status" value="1"/>
</dbReference>
<feature type="compositionally biased region" description="Low complexity" evidence="9">
    <location>
        <begin position="398"/>
        <end position="410"/>
    </location>
</feature>
<keyword evidence="5" id="KW-0418">Kinase</keyword>
<dbReference type="InterPro" id="IPR011009">
    <property type="entry name" value="Kinase-like_dom_sf"/>
</dbReference>
<keyword evidence="2" id="KW-0723">Serine/threonine-protein kinase</keyword>
<dbReference type="Gene3D" id="1.10.510.10">
    <property type="entry name" value="Transferase(Phosphotransferase) domain 1"/>
    <property type="match status" value="1"/>
</dbReference>
<evidence type="ECO:0000313" key="12">
    <source>
        <dbReference type="Proteomes" id="UP001189429"/>
    </source>
</evidence>
<reference evidence="11" key="1">
    <citation type="submission" date="2023-10" db="EMBL/GenBank/DDBJ databases">
        <authorList>
            <person name="Chen Y."/>
            <person name="Shah S."/>
            <person name="Dougan E. K."/>
            <person name="Thang M."/>
            <person name="Chan C."/>
        </authorList>
    </citation>
    <scope>NUCLEOTIDE SEQUENCE [LARGE SCALE GENOMIC DNA]</scope>
</reference>
<evidence type="ECO:0000256" key="7">
    <source>
        <dbReference type="ARBA" id="ARBA00047899"/>
    </source>
</evidence>
<dbReference type="InterPro" id="IPR000719">
    <property type="entry name" value="Prot_kinase_dom"/>
</dbReference>
<dbReference type="InterPro" id="IPR008271">
    <property type="entry name" value="Ser/Thr_kinase_AS"/>
</dbReference>
<accession>A0ABN9SV47</accession>
<evidence type="ECO:0000256" key="5">
    <source>
        <dbReference type="ARBA" id="ARBA00022777"/>
    </source>
</evidence>
<dbReference type="PROSITE" id="PS50011">
    <property type="entry name" value="PROTEIN_KINASE_DOM"/>
    <property type="match status" value="1"/>
</dbReference>
<keyword evidence="3" id="KW-0808">Transferase</keyword>
<dbReference type="SMART" id="SM00220">
    <property type="entry name" value="S_TKc"/>
    <property type="match status" value="1"/>
</dbReference>
<keyword evidence="6" id="KW-0067">ATP-binding</keyword>
<comment type="caution">
    <text evidence="11">The sequence shown here is derived from an EMBL/GenBank/DDBJ whole genome shotgun (WGS) entry which is preliminary data.</text>
</comment>
<comment type="catalytic activity">
    <reaction evidence="8">
        <text>L-seryl-[protein] + ATP = O-phospho-L-seryl-[protein] + ADP + H(+)</text>
        <dbReference type="Rhea" id="RHEA:17989"/>
        <dbReference type="Rhea" id="RHEA-COMP:9863"/>
        <dbReference type="Rhea" id="RHEA-COMP:11604"/>
        <dbReference type="ChEBI" id="CHEBI:15378"/>
        <dbReference type="ChEBI" id="CHEBI:29999"/>
        <dbReference type="ChEBI" id="CHEBI:30616"/>
        <dbReference type="ChEBI" id="CHEBI:83421"/>
        <dbReference type="ChEBI" id="CHEBI:456216"/>
        <dbReference type="EC" id="2.7.11.1"/>
    </reaction>
</comment>
<comment type="catalytic activity">
    <reaction evidence="7">
        <text>L-threonyl-[protein] + ATP = O-phospho-L-threonyl-[protein] + ADP + H(+)</text>
        <dbReference type="Rhea" id="RHEA:46608"/>
        <dbReference type="Rhea" id="RHEA-COMP:11060"/>
        <dbReference type="Rhea" id="RHEA-COMP:11605"/>
        <dbReference type="ChEBI" id="CHEBI:15378"/>
        <dbReference type="ChEBI" id="CHEBI:30013"/>
        <dbReference type="ChEBI" id="CHEBI:30616"/>
        <dbReference type="ChEBI" id="CHEBI:61977"/>
        <dbReference type="ChEBI" id="CHEBI:456216"/>
        <dbReference type="EC" id="2.7.11.1"/>
    </reaction>
</comment>
<evidence type="ECO:0000256" key="6">
    <source>
        <dbReference type="ARBA" id="ARBA00022840"/>
    </source>
</evidence>
<evidence type="ECO:0000256" key="3">
    <source>
        <dbReference type="ARBA" id="ARBA00022679"/>
    </source>
</evidence>
<proteinExistence type="predicted"/>
<evidence type="ECO:0000256" key="4">
    <source>
        <dbReference type="ARBA" id="ARBA00022741"/>
    </source>
</evidence>
<evidence type="ECO:0000256" key="9">
    <source>
        <dbReference type="SAM" id="MobiDB-lite"/>
    </source>
</evidence>
<dbReference type="PANTHER" id="PTHR22967:SF57">
    <property type="entry name" value="AUXILIN, ISOFORM A-RELATED"/>
    <property type="match status" value="1"/>
</dbReference>
<feature type="region of interest" description="Disordered" evidence="9">
    <location>
        <begin position="561"/>
        <end position="587"/>
    </location>
</feature>
<dbReference type="PANTHER" id="PTHR22967">
    <property type="entry name" value="SERINE/THREONINE PROTEIN KINASE"/>
    <property type="match status" value="1"/>
</dbReference>
<organism evidence="11 12">
    <name type="scientific">Prorocentrum cordatum</name>
    <dbReference type="NCBI Taxonomy" id="2364126"/>
    <lineage>
        <taxon>Eukaryota</taxon>
        <taxon>Sar</taxon>
        <taxon>Alveolata</taxon>
        <taxon>Dinophyceae</taxon>
        <taxon>Prorocentrales</taxon>
        <taxon>Prorocentraceae</taxon>
        <taxon>Prorocentrum</taxon>
    </lineage>
</organism>